<dbReference type="Pfam" id="PF22917">
    <property type="entry name" value="PRISE"/>
    <property type="match status" value="1"/>
</dbReference>
<proteinExistence type="predicted"/>
<evidence type="ECO:0000259" key="1">
    <source>
        <dbReference type="Pfam" id="PF22917"/>
    </source>
</evidence>
<dbReference type="Gene3D" id="3.40.50.720">
    <property type="entry name" value="NAD(P)-binding Rossmann-like Domain"/>
    <property type="match status" value="1"/>
</dbReference>
<evidence type="ECO:0000313" key="2">
    <source>
        <dbReference type="EMBL" id="KAH7368681.1"/>
    </source>
</evidence>
<dbReference type="OrthoDB" id="1731983at2759"/>
<dbReference type="InterPro" id="IPR055222">
    <property type="entry name" value="PRISE-like_Rossmann-fold"/>
</dbReference>
<name>A0A8K0TN73_9PEZI</name>
<feature type="domain" description="PRISE-like Rossmann-fold" evidence="1">
    <location>
        <begin position="9"/>
        <end position="394"/>
    </location>
</feature>
<evidence type="ECO:0000313" key="3">
    <source>
        <dbReference type="Proteomes" id="UP000813385"/>
    </source>
</evidence>
<protein>
    <recommendedName>
        <fullName evidence="1">PRISE-like Rossmann-fold domain-containing protein</fullName>
    </recommendedName>
</protein>
<dbReference type="AlphaFoldDB" id="A0A8K0TN73"/>
<comment type="caution">
    <text evidence="2">The sequence shown here is derived from an EMBL/GenBank/DDBJ whole genome shotgun (WGS) entry which is preliminary data.</text>
</comment>
<dbReference type="PANTHER" id="PTHR32487">
    <property type="entry name" value="3-OXO-DELTA(4,5)-STEROID 5-BETA-REDUCTASE"/>
    <property type="match status" value="1"/>
</dbReference>
<keyword evidence="3" id="KW-1185">Reference proteome</keyword>
<reference evidence="2" key="1">
    <citation type="journal article" date="2021" name="Nat. Commun.">
        <title>Genetic determinants of endophytism in the Arabidopsis root mycobiome.</title>
        <authorList>
            <person name="Mesny F."/>
            <person name="Miyauchi S."/>
            <person name="Thiergart T."/>
            <person name="Pickel B."/>
            <person name="Atanasova L."/>
            <person name="Karlsson M."/>
            <person name="Huettel B."/>
            <person name="Barry K.W."/>
            <person name="Haridas S."/>
            <person name="Chen C."/>
            <person name="Bauer D."/>
            <person name="Andreopoulos W."/>
            <person name="Pangilinan J."/>
            <person name="LaButti K."/>
            <person name="Riley R."/>
            <person name="Lipzen A."/>
            <person name="Clum A."/>
            <person name="Drula E."/>
            <person name="Henrissat B."/>
            <person name="Kohler A."/>
            <person name="Grigoriev I.V."/>
            <person name="Martin F.M."/>
            <person name="Hacquard S."/>
        </authorList>
    </citation>
    <scope>NUCLEOTIDE SEQUENCE</scope>
    <source>
        <strain evidence="2">MPI-CAGE-AT-0016</strain>
    </source>
</reference>
<dbReference type="CDD" id="cd08948">
    <property type="entry name" value="5beta-POR_like_SDR_a"/>
    <property type="match status" value="1"/>
</dbReference>
<dbReference type="Proteomes" id="UP000813385">
    <property type="component" value="Unassembled WGS sequence"/>
</dbReference>
<sequence>MGSSGNNVALVFGASGISGWAVCNNLLSYPTRTTFSRVVGLSNRPVDRATSLFPDDEPRLEFYSGVNLRGDLATVKKQLEASVPDVQNVTHVYYLAYSNASAYTVDVMDIRDINVTMTSNAVRAVDEICTSLKFFVLQTGTNNYGVAVFDHPEHIEIKPPLKESQPRIPSPYGDSIFYYNQVDLIREVQAGKSWKWCEVRPDCINGFTPNATSMTWLEPLALYLSLWRYVNGSGAQIPHIGTMENWLFTYTESTQDIIARSEIYLSVVKPDEANNEAFNTADYSTAVSNSVRWPLMAEYFGLKGVGPSDTISPAEQWWKDHQDEYKKMCAEHALAGAEIPHETWIFLTAWSVLLNRSRGLSLEKIRALGFSEEMPPGHGTSIVLDRLVAAKRIPSREVMKKWA</sequence>
<gene>
    <name evidence="2" type="ORF">B0T11DRAFT_66562</name>
</gene>
<dbReference type="EMBL" id="JAGPXD010000002">
    <property type="protein sequence ID" value="KAH7368681.1"/>
    <property type="molecule type" value="Genomic_DNA"/>
</dbReference>
<dbReference type="SUPFAM" id="SSF51735">
    <property type="entry name" value="NAD(P)-binding Rossmann-fold domains"/>
    <property type="match status" value="1"/>
</dbReference>
<dbReference type="InterPro" id="IPR036291">
    <property type="entry name" value="NAD(P)-bd_dom_sf"/>
</dbReference>
<organism evidence="2 3">
    <name type="scientific">Plectosphaerella cucumerina</name>
    <dbReference type="NCBI Taxonomy" id="40658"/>
    <lineage>
        <taxon>Eukaryota</taxon>
        <taxon>Fungi</taxon>
        <taxon>Dikarya</taxon>
        <taxon>Ascomycota</taxon>
        <taxon>Pezizomycotina</taxon>
        <taxon>Sordariomycetes</taxon>
        <taxon>Hypocreomycetidae</taxon>
        <taxon>Glomerellales</taxon>
        <taxon>Plectosphaerellaceae</taxon>
        <taxon>Plectosphaerella</taxon>
    </lineage>
</organism>
<dbReference type="PANTHER" id="PTHR32487:SF8">
    <property type="entry name" value="NAD-DEPENDENT EPIMERASE_DEHYDRATASE DOMAIN-CONTAINING PROTEIN"/>
    <property type="match status" value="1"/>
</dbReference>
<accession>A0A8K0TN73</accession>